<sequence>MIKVGLTGGIGSGKTTVSRIFSVLGIPVFSADTEGKRLMAEDAGLAAAIMDIFGKDTYLHSEGGGLQPDRRKLAGIVFNNEEKLNQLNALVHPAVINAFETWAGQQNSAYVIKESALLFESDAWKHSNLNITVAAPEEERIRRVMKRDGVERSAVMNRMKHQLSDEERIQRADLVIWNDNRSPVIPQVLAIHRLLLYSPTDLIL</sequence>
<evidence type="ECO:0000256" key="3">
    <source>
        <dbReference type="ARBA" id="ARBA00022840"/>
    </source>
</evidence>
<evidence type="ECO:0000256" key="6">
    <source>
        <dbReference type="NCBIfam" id="TIGR00152"/>
    </source>
</evidence>
<dbReference type="PANTHER" id="PTHR10695">
    <property type="entry name" value="DEPHOSPHO-COA KINASE-RELATED"/>
    <property type="match status" value="1"/>
</dbReference>
<evidence type="ECO:0000256" key="1">
    <source>
        <dbReference type="ARBA" id="ARBA00009018"/>
    </source>
</evidence>
<dbReference type="SUPFAM" id="SSF52540">
    <property type="entry name" value="P-loop containing nucleoside triphosphate hydrolases"/>
    <property type="match status" value="1"/>
</dbReference>
<dbReference type="NCBIfam" id="TIGR00152">
    <property type="entry name" value="dephospho-CoA kinase"/>
    <property type="match status" value="1"/>
</dbReference>
<dbReference type="EC" id="2.7.1.24" evidence="5 6"/>
<dbReference type="RefSeq" id="WP_132128897.1">
    <property type="nucleotide sequence ID" value="NZ_CP042432.1"/>
</dbReference>
<dbReference type="PROSITE" id="PS51219">
    <property type="entry name" value="DPCK"/>
    <property type="match status" value="1"/>
</dbReference>
<keyword evidence="4 5" id="KW-0173">Coenzyme A biosynthesis</keyword>
<dbReference type="GO" id="GO:0005737">
    <property type="term" value="C:cytoplasm"/>
    <property type="evidence" value="ECO:0007669"/>
    <property type="project" value="UniProtKB-SubCell"/>
</dbReference>
<keyword evidence="5" id="KW-0963">Cytoplasm</keyword>
<dbReference type="EMBL" id="SMAD01000004">
    <property type="protein sequence ID" value="TCS87810.1"/>
    <property type="molecule type" value="Genomic_DNA"/>
</dbReference>
<proteinExistence type="inferred from homology"/>
<feature type="binding site" evidence="5">
    <location>
        <begin position="11"/>
        <end position="16"/>
    </location>
    <ligand>
        <name>ATP</name>
        <dbReference type="ChEBI" id="CHEBI:30616"/>
    </ligand>
</feature>
<dbReference type="GO" id="GO:0005524">
    <property type="term" value="F:ATP binding"/>
    <property type="evidence" value="ECO:0007669"/>
    <property type="project" value="UniProtKB-UniRule"/>
</dbReference>
<comment type="pathway">
    <text evidence="5">Cofactor biosynthesis; coenzyme A biosynthesis; CoA from (R)-pantothenate: step 5/5.</text>
</comment>
<dbReference type="Proteomes" id="UP000295807">
    <property type="component" value="Unassembled WGS sequence"/>
</dbReference>
<dbReference type="OrthoDB" id="9812943at2"/>
<organism evidence="7 8">
    <name type="scientific">Anseongella ginsenosidimutans</name>
    <dbReference type="NCBI Taxonomy" id="496056"/>
    <lineage>
        <taxon>Bacteria</taxon>
        <taxon>Pseudomonadati</taxon>
        <taxon>Bacteroidota</taxon>
        <taxon>Sphingobacteriia</taxon>
        <taxon>Sphingobacteriales</taxon>
        <taxon>Sphingobacteriaceae</taxon>
        <taxon>Anseongella</taxon>
    </lineage>
</organism>
<protein>
    <recommendedName>
        <fullName evidence="5 6">Dephospho-CoA kinase</fullName>
        <ecNumber evidence="5 6">2.7.1.24</ecNumber>
    </recommendedName>
    <alternativeName>
        <fullName evidence="5">Dephosphocoenzyme A kinase</fullName>
    </alternativeName>
</protein>
<dbReference type="InterPro" id="IPR027417">
    <property type="entry name" value="P-loop_NTPase"/>
</dbReference>
<evidence type="ECO:0000313" key="7">
    <source>
        <dbReference type="EMBL" id="TCS87810.1"/>
    </source>
</evidence>
<comment type="function">
    <text evidence="5">Catalyzes the phosphorylation of the 3'-hydroxyl group of dephosphocoenzyme A to form coenzyme A.</text>
</comment>
<name>A0A4R3KS61_9SPHI</name>
<comment type="caution">
    <text evidence="7">The sequence shown here is derived from an EMBL/GenBank/DDBJ whole genome shotgun (WGS) entry which is preliminary data.</text>
</comment>
<dbReference type="AlphaFoldDB" id="A0A4R3KS61"/>
<keyword evidence="5" id="KW-0808">Transferase</keyword>
<evidence type="ECO:0000313" key="8">
    <source>
        <dbReference type="Proteomes" id="UP000295807"/>
    </source>
</evidence>
<dbReference type="Gene3D" id="3.40.50.300">
    <property type="entry name" value="P-loop containing nucleotide triphosphate hydrolases"/>
    <property type="match status" value="1"/>
</dbReference>
<dbReference type="GO" id="GO:0015937">
    <property type="term" value="P:coenzyme A biosynthetic process"/>
    <property type="evidence" value="ECO:0007669"/>
    <property type="project" value="UniProtKB-UniRule"/>
</dbReference>
<keyword evidence="5 7" id="KW-0418">Kinase</keyword>
<reference evidence="7 8" key="1">
    <citation type="submission" date="2019-03" db="EMBL/GenBank/DDBJ databases">
        <title>Genomic Encyclopedia of Type Strains, Phase IV (KMG-IV): sequencing the most valuable type-strain genomes for metagenomic binning, comparative biology and taxonomic classification.</title>
        <authorList>
            <person name="Goeker M."/>
        </authorList>
    </citation>
    <scope>NUCLEOTIDE SEQUENCE [LARGE SCALE GENOMIC DNA]</scope>
    <source>
        <strain evidence="7 8">DSM 21100</strain>
    </source>
</reference>
<keyword evidence="3 5" id="KW-0067">ATP-binding</keyword>
<dbReference type="InterPro" id="IPR001977">
    <property type="entry name" value="Depp_CoAkinase"/>
</dbReference>
<dbReference type="Pfam" id="PF01121">
    <property type="entry name" value="CoaE"/>
    <property type="match status" value="1"/>
</dbReference>
<accession>A0A4R3KS61</accession>
<dbReference type="CDD" id="cd02022">
    <property type="entry name" value="DPCK"/>
    <property type="match status" value="1"/>
</dbReference>
<keyword evidence="2 5" id="KW-0547">Nucleotide-binding</keyword>
<dbReference type="UniPathway" id="UPA00241">
    <property type="reaction ID" value="UER00356"/>
</dbReference>
<gene>
    <name evidence="5" type="primary">coaE</name>
    <name evidence="7" type="ORF">EDD80_104160</name>
</gene>
<dbReference type="HAMAP" id="MF_00376">
    <property type="entry name" value="Dephospho_CoA_kinase"/>
    <property type="match status" value="1"/>
</dbReference>
<comment type="subcellular location">
    <subcellularLocation>
        <location evidence="5">Cytoplasm</location>
    </subcellularLocation>
</comment>
<comment type="catalytic activity">
    <reaction evidence="5">
        <text>3'-dephospho-CoA + ATP = ADP + CoA + H(+)</text>
        <dbReference type="Rhea" id="RHEA:18245"/>
        <dbReference type="ChEBI" id="CHEBI:15378"/>
        <dbReference type="ChEBI" id="CHEBI:30616"/>
        <dbReference type="ChEBI" id="CHEBI:57287"/>
        <dbReference type="ChEBI" id="CHEBI:57328"/>
        <dbReference type="ChEBI" id="CHEBI:456216"/>
        <dbReference type="EC" id="2.7.1.24"/>
    </reaction>
</comment>
<comment type="similarity">
    <text evidence="1 5">Belongs to the CoaE family.</text>
</comment>
<dbReference type="PANTHER" id="PTHR10695:SF46">
    <property type="entry name" value="BIFUNCTIONAL COENZYME A SYNTHASE-RELATED"/>
    <property type="match status" value="1"/>
</dbReference>
<evidence type="ECO:0000256" key="2">
    <source>
        <dbReference type="ARBA" id="ARBA00022741"/>
    </source>
</evidence>
<evidence type="ECO:0000256" key="4">
    <source>
        <dbReference type="ARBA" id="ARBA00022993"/>
    </source>
</evidence>
<evidence type="ECO:0000256" key="5">
    <source>
        <dbReference type="HAMAP-Rule" id="MF_00376"/>
    </source>
</evidence>
<keyword evidence="8" id="KW-1185">Reference proteome</keyword>
<dbReference type="GO" id="GO:0004140">
    <property type="term" value="F:dephospho-CoA kinase activity"/>
    <property type="evidence" value="ECO:0007669"/>
    <property type="project" value="UniProtKB-UniRule"/>
</dbReference>